<evidence type="ECO:0000259" key="1">
    <source>
        <dbReference type="Pfam" id="PF01266"/>
    </source>
</evidence>
<dbReference type="Gene3D" id="3.50.50.60">
    <property type="entry name" value="FAD/NAD(P)-binding domain"/>
    <property type="match status" value="1"/>
</dbReference>
<dbReference type="InterPro" id="IPR036188">
    <property type="entry name" value="FAD/NAD-bd_sf"/>
</dbReference>
<protein>
    <recommendedName>
        <fullName evidence="1">FAD dependent oxidoreductase domain-containing protein</fullName>
    </recommendedName>
</protein>
<dbReference type="EMBL" id="JAJVDC020000027">
    <property type="protein sequence ID" value="KAL1632709.1"/>
    <property type="molecule type" value="Genomic_DNA"/>
</dbReference>
<evidence type="ECO:0000313" key="2">
    <source>
        <dbReference type="EMBL" id="KAL1632709.1"/>
    </source>
</evidence>
<evidence type="ECO:0000313" key="3">
    <source>
        <dbReference type="Proteomes" id="UP001521116"/>
    </source>
</evidence>
<dbReference type="PANTHER" id="PTHR13847">
    <property type="entry name" value="SARCOSINE DEHYDROGENASE-RELATED"/>
    <property type="match status" value="1"/>
</dbReference>
<name>A0ABR3SZG2_9PEZI</name>
<proteinExistence type="predicted"/>
<dbReference type="Proteomes" id="UP001521116">
    <property type="component" value="Unassembled WGS sequence"/>
</dbReference>
<sequence length="509" mass="53984">MAPTSSAEHKPAGLPVPNSSASFWHSEPNAFLLGHRTTPDLPAEADIVIVGSGITGTSAARFLAEDARAKGKSIVLLEAREACWGATGRNGGHCQVLPVARALDVTQFEVLNYNAVKSYIEENNVACEWRSLSGCRAYYSADMFAVAQGEVAALKEKDPELGKIVSVVTDPASLAAARVSKAVGCTLTTAAASLWPYKLVTFILEKLVRGGALNLQTNTPVEALTATAGDAAASHPHTLRTPRGAVRARAVVLATNGYTSHLLPSFADLIVPVRGEMSALLPPPGAPRLPNSYGLCGQRGQPAHGDDYLNQRPYEGVPNSAGHYMYGGGDGAADHERIGVWDDSVVDKGMAAWLRRRLLEYMELGGETEGVKELEATHQWTGIMGYSRDNVPWVGEVPGVAKGVWLAGGYTGHGMPNGTLCGKAVVELLLADEQGVPASEAQQKVIEEVGLPKSYLITEDRLVTVRQLPTVAEADATGAIGNHARQEAKPGKRQSGVFEYLKSFVTSSK</sequence>
<dbReference type="PANTHER" id="PTHR13847:SF129">
    <property type="entry name" value="FAD DEPENDENT OXIDOREDUCTASE"/>
    <property type="match status" value="1"/>
</dbReference>
<dbReference type="SUPFAM" id="SSF51905">
    <property type="entry name" value="FAD/NAD(P)-binding domain"/>
    <property type="match status" value="1"/>
</dbReference>
<reference evidence="2 3" key="1">
    <citation type="submission" date="2024-02" db="EMBL/GenBank/DDBJ databases">
        <title>De novo assembly and annotation of 12 fungi associated with fruit tree decline syndrome in Ontario, Canada.</title>
        <authorList>
            <person name="Sulman M."/>
            <person name="Ellouze W."/>
            <person name="Ilyukhin E."/>
        </authorList>
    </citation>
    <scope>NUCLEOTIDE SEQUENCE [LARGE SCALE GENOMIC DNA]</scope>
    <source>
        <strain evidence="2 3">M1-105</strain>
    </source>
</reference>
<dbReference type="Pfam" id="PF01266">
    <property type="entry name" value="DAO"/>
    <property type="match status" value="1"/>
</dbReference>
<organism evidence="2 3">
    <name type="scientific">Neofusicoccum ribis</name>
    <dbReference type="NCBI Taxonomy" id="45134"/>
    <lineage>
        <taxon>Eukaryota</taxon>
        <taxon>Fungi</taxon>
        <taxon>Dikarya</taxon>
        <taxon>Ascomycota</taxon>
        <taxon>Pezizomycotina</taxon>
        <taxon>Dothideomycetes</taxon>
        <taxon>Dothideomycetes incertae sedis</taxon>
        <taxon>Botryosphaeriales</taxon>
        <taxon>Botryosphaeriaceae</taxon>
        <taxon>Neofusicoccum</taxon>
    </lineage>
</organism>
<dbReference type="InterPro" id="IPR006076">
    <property type="entry name" value="FAD-dep_OxRdtase"/>
</dbReference>
<dbReference type="Gene3D" id="3.30.9.10">
    <property type="entry name" value="D-Amino Acid Oxidase, subunit A, domain 2"/>
    <property type="match status" value="1"/>
</dbReference>
<accession>A0ABR3SZG2</accession>
<keyword evidence="3" id="KW-1185">Reference proteome</keyword>
<gene>
    <name evidence="2" type="ORF">SLS56_003406</name>
</gene>
<comment type="caution">
    <text evidence="2">The sequence shown here is derived from an EMBL/GenBank/DDBJ whole genome shotgun (WGS) entry which is preliminary data.</text>
</comment>
<feature type="domain" description="FAD dependent oxidoreductase" evidence="1">
    <location>
        <begin position="46"/>
        <end position="428"/>
    </location>
</feature>